<feature type="signal peptide" evidence="1">
    <location>
        <begin position="1"/>
        <end position="24"/>
    </location>
</feature>
<proteinExistence type="predicted"/>
<evidence type="ECO:0000256" key="1">
    <source>
        <dbReference type="SAM" id="SignalP"/>
    </source>
</evidence>
<dbReference type="PANTHER" id="PTHR35936">
    <property type="entry name" value="MEMBRANE-BOUND LYTIC MUREIN TRANSGLYCOSYLASE F"/>
    <property type="match status" value="1"/>
</dbReference>
<keyword evidence="3" id="KW-1185">Reference proteome</keyword>
<dbReference type="Gene3D" id="3.40.190.10">
    <property type="entry name" value="Periplasmic binding protein-like II"/>
    <property type="match status" value="2"/>
</dbReference>
<gene>
    <name evidence="2" type="ORF">SAMN06265374_3162</name>
</gene>
<comment type="caution">
    <text evidence="2">The sequence shown here is derived from an EMBL/GenBank/DDBJ whole genome shotgun (WGS) entry which is preliminary data.</text>
</comment>
<dbReference type="Proteomes" id="UP001157914">
    <property type="component" value="Unassembled WGS sequence"/>
</dbReference>
<feature type="chain" id="PRO_5046799443" evidence="1">
    <location>
        <begin position="25"/>
        <end position="257"/>
    </location>
</feature>
<reference evidence="2 3" key="1">
    <citation type="submission" date="2017-05" db="EMBL/GenBank/DDBJ databases">
        <authorList>
            <person name="Varghese N."/>
            <person name="Submissions S."/>
        </authorList>
    </citation>
    <scope>NUCLEOTIDE SEQUENCE [LARGE SCALE GENOMIC DNA]</scope>
    <source>
        <strain evidence="2 3">DSM 15949</strain>
    </source>
</reference>
<evidence type="ECO:0000313" key="3">
    <source>
        <dbReference type="Proteomes" id="UP001157914"/>
    </source>
</evidence>
<sequence length="257" mass="28768">MFRLSMSVIALFAIVLIGNSTSQAEQITIVTGEWVPYTGSRLPEGGPYAKKVAEVFDRVGSDVKFEFYPWKRTAVMVENGQMIAAMPFVKTPERVERFLFPDTPVVTQRLYVYFRKDRFPNGIHANSFQSLKDQDIRLVSVLGYSQTEAMKKLGGVVEEVATEDLAWKVLLAGRVDAFTSVEGAADVTARAALGNRYDEIGRSSKPFYERDLFVVFSKNHPRGLQLLKQWDAAFANCIVDTTVEESGGDLCEPGIRY</sequence>
<dbReference type="SUPFAM" id="SSF53850">
    <property type="entry name" value="Periplasmic binding protein-like II"/>
    <property type="match status" value="1"/>
</dbReference>
<protein>
    <submittedName>
        <fullName evidence="2">Extracellular solute-binding protein, family 3</fullName>
    </submittedName>
</protein>
<dbReference type="RefSeq" id="WP_196220643.1">
    <property type="nucleotide sequence ID" value="NZ_BAAAEA010000004.1"/>
</dbReference>
<dbReference type="PANTHER" id="PTHR35936:SF25">
    <property type="entry name" value="ABC TRANSPORTER SUBSTRATE-BINDING PROTEIN"/>
    <property type="match status" value="1"/>
</dbReference>
<name>A0ABY1PAC9_9HYPH</name>
<organism evidence="2 3">
    <name type="scientific">Roseibium denhamense</name>
    <dbReference type="NCBI Taxonomy" id="76305"/>
    <lineage>
        <taxon>Bacteria</taxon>
        <taxon>Pseudomonadati</taxon>
        <taxon>Pseudomonadota</taxon>
        <taxon>Alphaproteobacteria</taxon>
        <taxon>Hyphomicrobiales</taxon>
        <taxon>Stappiaceae</taxon>
        <taxon>Roseibium</taxon>
    </lineage>
</organism>
<evidence type="ECO:0000313" key="2">
    <source>
        <dbReference type="EMBL" id="SMP29922.1"/>
    </source>
</evidence>
<dbReference type="EMBL" id="FXTT01000004">
    <property type="protein sequence ID" value="SMP29922.1"/>
    <property type="molecule type" value="Genomic_DNA"/>
</dbReference>
<accession>A0ABY1PAC9</accession>
<keyword evidence="1" id="KW-0732">Signal</keyword>